<name>A0ABT1SFR1_9FIRM</name>
<organism evidence="2 3">
    <name type="scientific">Tissierella carlieri</name>
    <dbReference type="NCBI Taxonomy" id="689904"/>
    <lineage>
        <taxon>Bacteria</taxon>
        <taxon>Bacillati</taxon>
        <taxon>Bacillota</taxon>
        <taxon>Tissierellia</taxon>
        <taxon>Tissierellales</taxon>
        <taxon>Tissierellaceae</taxon>
        <taxon>Tissierella</taxon>
    </lineage>
</organism>
<feature type="transmembrane region" description="Helical" evidence="1">
    <location>
        <begin position="12"/>
        <end position="30"/>
    </location>
</feature>
<dbReference type="Proteomes" id="UP001524478">
    <property type="component" value="Unassembled WGS sequence"/>
</dbReference>
<reference evidence="2 3" key="1">
    <citation type="submission" date="2022-06" db="EMBL/GenBank/DDBJ databases">
        <title>Isolation of gut microbiota from human fecal samples.</title>
        <authorList>
            <person name="Pamer E.G."/>
            <person name="Barat B."/>
            <person name="Waligurski E."/>
            <person name="Medina S."/>
            <person name="Paddock L."/>
            <person name="Mostad J."/>
        </authorList>
    </citation>
    <scope>NUCLEOTIDE SEQUENCE [LARGE SCALE GENOMIC DNA]</scope>
    <source>
        <strain evidence="2 3">DFI.7.95</strain>
    </source>
</reference>
<dbReference type="RefSeq" id="WP_256312822.1">
    <property type="nucleotide sequence ID" value="NZ_JANGAC010000020.1"/>
</dbReference>
<protein>
    <submittedName>
        <fullName evidence="2">DUF4230 domain-containing protein</fullName>
    </submittedName>
</protein>
<evidence type="ECO:0000256" key="1">
    <source>
        <dbReference type="SAM" id="Phobius"/>
    </source>
</evidence>
<keyword evidence="1" id="KW-0472">Membrane</keyword>
<dbReference type="Pfam" id="PF14014">
    <property type="entry name" value="DUF4230"/>
    <property type="match status" value="1"/>
</dbReference>
<evidence type="ECO:0000313" key="3">
    <source>
        <dbReference type="Proteomes" id="UP001524478"/>
    </source>
</evidence>
<sequence>MKYFDNIKGKLVLAIIVVILIVGIAGYTKISMDRKTILLSNKIEEKVLRLVELATVKYNYTNIVEYEDKVQLSGISVPFTNKKFIVKYSGYIKAGIDLSTIEVNVKNKDAVEIKMAKPQIFENVIPEEEVYFYDEKDSIFNKLSFKDLYVVLIQEKEKMKEEVIQKGILNDAEKNGTDIITSLLEGMGFKNIVITFK</sequence>
<keyword evidence="1" id="KW-1133">Transmembrane helix</keyword>
<keyword evidence="1" id="KW-0812">Transmembrane</keyword>
<proteinExistence type="predicted"/>
<evidence type="ECO:0000313" key="2">
    <source>
        <dbReference type="EMBL" id="MCQ4925324.1"/>
    </source>
</evidence>
<comment type="caution">
    <text evidence="2">The sequence shown here is derived from an EMBL/GenBank/DDBJ whole genome shotgun (WGS) entry which is preliminary data.</text>
</comment>
<gene>
    <name evidence="2" type="ORF">NE686_19630</name>
</gene>
<keyword evidence="3" id="KW-1185">Reference proteome</keyword>
<accession>A0ABT1SFR1</accession>
<dbReference type="EMBL" id="JANGAC010000020">
    <property type="protein sequence ID" value="MCQ4925324.1"/>
    <property type="molecule type" value="Genomic_DNA"/>
</dbReference>
<dbReference type="InterPro" id="IPR025324">
    <property type="entry name" value="DUF4230"/>
</dbReference>